<dbReference type="Proteomes" id="UP000887580">
    <property type="component" value="Unplaced"/>
</dbReference>
<dbReference type="WBParaSite" id="PS1159_v2.g9433.t1">
    <property type="protein sequence ID" value="PS1159_v2.g9433.t1"/>
    <property type="gene ID" value="PS1159_v2.g9433"/>
</dbReference>
<protein>
    <submittedName>
        <fullName evidence="2">Cation-transporting P-type ATPase N-terminal domain-containing protein</fullName>
    </submittedName>
</protein>
<evidence type="ECO:0000313" key="1">
    <source>
        <dbReference type="Proteomes" id="UP000887580"/>
    </source>
</evidence>
<organism evidence="1 2">
    <name type="scientific">Panagrolaimus sp. PS1159</name>
    <dbReference type="NCBI Taxonomy" id="55785"/>
    <lineage>
        <taxon>Eukaryota</taxon>
        <taxon>Metazoa</taxon>
        <taxon>Ecdysozoa</taxon>
        <taxon>Nematoda</taxon>
        <taxon>Chromadorea</taxon>
        <taxon>Rhabditida</taxon>
        <taxon>Tylenchina</taxon>
        <taxon>Panagrolaimomorpha</taxon>
        <taxon>Panagrolaimoidea</taxon>
        <taxon>Panagrolaimidae</taxon>
        <taxon>Panagrolaimus</taxon>
    </lineage>
</organism>
<reference evidence="2" key="1">
    <citation type="submission" date="2022-11" db="UniProtKB">
        <authorList>
            <consortium name="WormBaseParasite"/>
        </authorList>
    </citation>
    <scope>IDENTIFICATION</scope>
</reference>
<proteinExistence type="predicted"/>
<accession>A0AC35GW75</accession>
<name>A0AC35GW75_9BILA</name>
<evidence type="ECO:0000313" key="2">
    <source>
        <dbReference type="WBParaSite" id="PS1159_v2.g9433.t1"/>
    </source>
</evidence>
<sequence>MTLKCVAKKKAKLGIFGHHRIHPTSEETGGEDSENTKEQIGTSYVEHHLTIAEIANVEARRRLADGGKNTIPKRKSQNDIGLFLKQFLHKFWILLLAAAFISLLTYTVNIFHRHLGSLNLYCSIILIAVVIVMSFISYRQEKETISVAKDFNTLLPEKATVIRDCEEKLIACEELVVGDIVVIR</sequence>